<dbReference type="PROSITE" id="PS50297">
    <property type="entry name" value="ANK_REP_REGION"/>
    <property type="match status" value="2"/>
</dbReference>
<reference evidence="6" key="1">
    <citation type="submission" date="2022-10" db="EMBL/GenBank/DDBJ databases">
        <title>Culturing micro-colonial fungi from biological soil crusts in the Mojave desert and describing Neophaeococcomyces mojavensis, and introducing the new genera and species Taxawa tesnikishii.</title>
        <authorList>
            <person name="Kurbessoian T."/>
            <person name="Stajich J.E."/>
        </authorList>
    </citation>
    <scope>NUCLEOTIDE SEQUENCE</scope>
    <source>
        <strain evidence="6">TK_41</strain>
    </source>
</reference>
<dbReference type="AlphaFoldDB" id="A0AA38WWQ7"/>
<name>A0AA38WWQ7_9EURO</name>
<evidence type="ECO:0000256" key="2">
    <source>
        <dbReference type="PROSITE-ProRule" id="PRU00023"/>
    </source>
</evidence>
<dbReference type="InterPro" id="IPR002110">
    <property type="entry name" value="Ankyrin_rpt"/>
</dbReference>
<evidence type="ECO:0000256" key="3">
    <source>
        <dbReference type="SAM" id="MobiDB-lite"/>
    </source>
</evidence>
<evidence type="ECO:0000259" key="5">
    <source>
        <dbReference type="Pfam" id="PF24883"/>
    </source>
</evidence>
<dbReference type="Gene3D" id="1.25.40.20">
    <property type="entry name" value="Ankyrin repeat-containing domain"/>
    <property type="match status" value="2"/>
</dbReference>
<keyword evidence="1" id="KW-0677">Repeat</keyword>
<dbReference type="EMBL" id="JAPDRK010000026">
    <property type="protein sequence ID" value="KAJ9602544.1"/>
    <property type="molecule type" value="Genomic_DNA"/>
</dbReference>
<dbReference type="PROSITE" id="PS50088">
    <property type="entry name" value="ANK_REPEAT"/>
    <property type="match status" value="4"/>
</dbReference>
<dbReference type="Pfam" id="PF12796">
    <property type="entry name" value="Ank_2"/>
    <property type="match status" value="1"/>
</dbReference>
<sequence>MPPRIPLSEMDPISFGTSLIAVLELTVTLMKYVNDVRNAPKERAQLAREASNVYALLTSLRFRVEDAKGDDPWFSQIKLLASENGALSQFRTILEKLVTRLDPSSKLKDLLWKFNKPEIEEALAQIERLKSLINLALANDLFALAQSIKNDVAGVAQDLETLRLEHEGEWPSKLSTWLDVPDPSSNYAAACKRRQEGTGSWLLDDKRFLNWQASPGSSLWLHGIPGCGKTILSATVVDQIRKQPQIKVAYFYFDFNEEDKKKVSKCIRSLIVQLAGQVPGGIQEIRALHAKCRDGQLQPQDTALMTALSRLIQKSDKVYIIFDALDECEDYQELLDLIENFIQRHQNCLHLLATSRRERELEERLQPLITEEVPIQAASVDADINMYVEDLLKNDSRLRKWPTDVRNEIRRTIAEKANGMFRWAYCQIDSLRKCIKLSALRQMLSTLPKTLDETYERILSTIEANGQLDDAVRVLQWLCFAKRPQSLKSLVDILATDVGGNGCFLAEERLPDPLDIITICSSLITVREETHSENIRVLQDPEDPIIQLAHFSVQEYLLSNRCFLAEQFVAHRGHAVLAEISLIYTLHVCAESLPGDSQKLDVPNESAPIRSLGRSMRREDRTLSFVYEQYPLCRYACAWWYKHAVELPETSLSSRVVELIIRLFGNDDSTLEQWLKFHNPNPFSWSKGRFKNAYFTGFRHPSRKNADTESKVSRIASPLFYAAATGLPRVVEVLIARGHDVNQINDIYPTPLHVAVLKGDLVTAKSILNNGGNVDQQHAKAGRPLQIACASGNNLDMVKLLLTAGASLSQPASDFTFVNPYTGYLTQMHGTALHAACYGGSLAVLKTLLDAGENLGSPISPNSVIRAVGAGFQQAIYEQPAPPNTTPAHQDQSAGPHSNIWSSIELKLQEGQRLTERAGFSRDHIEIVRLLISHGLEANETPWDQYDHTEFVSALLDAGVTADAPDESGDSLLHRALHDNQPELFQKFLQHGADLDALDCYGRSCLDYAGNFPEILERFQIAHDASAITDDEARKDKLYGTALRSIYKILHSDQWPEQAYPALRQLAHCLMYLERLDEAVTVYQMTIFALTEPQTGFRHRALCDGCDADCPETTLRVCRTCRDVDLCEPCFQNYQPGLWRKIHLCRGHEFLEVPLVPFDVDYTQFLPRLTDKIADWLLGLQGKLLQEVPEDMAAPFIENKSENRVDVEGHLSFDGIPPSFSTNAKAARIDIEEYVDLDEFT</sequence>
<evidence type="ECO:0000259" key="4">
    <source>
        <dbReference type="Pfam" id="PF22939"/>
    </source>
</evidence>
<feature type="compositionally biased region" description="Polar residues" evidence="3">
    <location>
        <begin position="886"/>
        <end position="897"/>
    </location>
</feature>
<accession>A0AA38WWQ7</accession>
<feature type="domain" description="Nephrocystin 3-like N-terminal" evidence="5">
    <location>
        <begin position="197"/>
        <end position="356"/>
    </location>
</feature>
<dbReference type="Pfam" id="PF22939">
    <property type="entry name" value="WHD_GPIID"/>
    <property type="match status" value="1"/>
</dbReference>
<dbReference type="Proteomes" id="UP001172673">
    <property type="component" value="Unassembled WGS sequence"/>
</dbReference>
<comment type="caution">
    <text evidence="6">The sequence shown here is derived from an EMBL/GenBank/DDBJ whole genome shotgun (WGS) entry which is preliminary data.</text>
</comment>
<feature type="repeat" description="ANK" evidence="2">
    <location>
        <begin position="968"/>
        <end position="1000"/>
    </location>
</feature>
<dbReference type="Gene3D" id="3.40.50.300">
    <property type="entry name" value="P-loop containing nucleotide triphosphate hydrolases"/>
    <property type="match status" value="1"/>
</dbReference>
<proteinExistence type="predicted"/>
<feature type="repeat" description="ANK" evidence="2">
    <location>
        <begin position="750"/>
        <end position="779"/>
    </location>
</feature>
<evidence type="ECO:0000313" key="7">
    <source>
        <dbReference type="Proteomes" id="UP001172673"/>
    </source>
</evidence>
<dbReference type="SUPFAM" id="SSF48403">
    <property type="entry name" value="Ankyrin repeat"/>
    <property type="match status" value="2"/>
</dbReference>
<keyword evidence="2" id="KW-0040">ANK repeat</keyword>
<dbReference type="InterPro" id="IPR027417">
    <property type="entry name" value="P-loop_NTPase"/>
</dbReference>
<dbReference type="Pfam" id="PF24883">
    <property type="entry name" value="NPHP3_N"/>
    <property type="match status" value="1"/>
</dbReference>
<dbReference type="PANTHER" id="PTHR10039">
    <property type="entry name" value="AMELOGENIN"/>
    <property type="match status" value="1"/>
</dbReference>
<dbReference type="SUPFAM" id="SSF57850">
    <property type="entry name" value="RING/U-box"/>
    <property type="match status" value="1"/>
</dbReference>
<keyword evidence="7" id="KW-1185">Reference proteome</keyword>
<dbReference type="InterPro" id="IPR036770">
    <property type="entry name" value="Ankyrin_rpt-contain_sf"/>
</dbReference>
<gene>
    <name evidence="6" type="ORF">H2200_013087</name>
</gene>
<dbReference type="PANTHER" id="PTHR10039:SF16">
    <property type="entry name" value="GPI INOSITOL-DEACYLASE"/>
    <property type="match status" value="1"/>
</dbReference>
<feature type="region of interest" description="Disordered" evidence="3">
    <location>
        <begin position="878"/>
        <end position="897"/>
    </location>
</feature>
<dbReference type="InterPro" id="IPR056884">
    <property type="entry name" value="NPHP3-like_N"/>
</dbReference>
<feature type="repeat" description="ANK" evidence="2">
    <location>
        <begin position="780"/>
        <end position="813"/>
    </location>
</feature>
<protein>
    <recommendedName>
        <fullName evidence="8">Ankyrin repeat protein</fullName>
    </recommendedName>
</protein>
<dbReference type="SUPFAM" id="SSF52540">
    <property type="entry name" value="P-loop containing nucleoside triphosphate hydrolases"/>
    <property type="match status" value="1"/>
</dbReference>
<feature type="domain" description="GPI inositol-deacylase winged helix" evidence="4">
    <location>
        <begin position="469"/>
        <end position="560"/>
    </location>
</feature>
<evidence type="ECO:0000313" key="6">
    <source>
        <dbReference type="EMBL" id="KAJ9602544.1"/>
    </source>
</evidence>
<dbReference type="SMART" id="SM00248">
    <property type="entry name" value="ANK"/>
    <property type="match status" value="5"/>
</dbReference>
<dbReference type="InterPro" id="IPR054471">
    <property type="entry name" value="GPIID_WHD"/>
</dbReference>
<feature type="repeat" description="ANK" evidence="2">
    <location>
        <begin position="714"/>
        <end position="746"/>
    </location>
</feature>
<evidence type="ECO:0008006" key="8">
    <source>
        <dbReference type="Google" id="ProtNLM"/>
    </source>
</evidence>
<evidence type="ECO:0000256" key="1">
    <source>
        <dbReference type="ARBA" id="ARBA00022737"/>
    </source>
</evidence>
<organism evidence="6 7">
    <name type="scientific">Cladophialophora chaetospira</name>
    <dbReference type="NCBI Taxonomy" id="386627"/>
    <lineage>
        <taxon>Eukaryota</taxon>
        <taxon>Fungi</taxon>
        <taxon>Dikarya</taxon>
        <taxon>Ascomycota</taxon>
        <taxon>Pezizomycotina</taxon>
        <taxon>Eurotiomycetes</taxon>
        <taxon>Chaetothyriomycetidae</taxon>
        <taxon>Chaetothyriales</taxon>
        <taxon>Herpotrichiellaceae</taxon>
        <taxon>Cladophialophora</taxon>
    </lineage>
</organism>